<evidence type="ECO:0000313" key="2">
    <source>
        <dbReference type="EMBL" id="MBD2721073.1"/>
    </source>
</evidence>
<reference evidence="2 3" key="1">
    <citation type="submission" date="2020-09" db="EMBL/GenBank/DDBJ databases">
        <authorList>
            <person name="Kim M.K."/>
        </authorList>
    </citation>
    <scope>NUCLEOTIDE SEQUENCE [LARGE SCALE GENOMIC DNA]</scope>
    <source>
        <strain evidence="2 3">BT189</strain>
    </source>
</reference>
<dbReference type="Proteomes" id="UP000606003">
    <property type="component" value="Unassembled WGS sequence"/>
</dbReference>
<protein>
    <submittedName>
        <fullName evidence="2">Uncharacterized protein</fullName>
    </submittedName>
</protein>
<sequence>MKATPNSEQYRPQPAQHAEPAIKAHAGTPRYGTFGRPAEAPAPPPDPAREAAAALIAEGGPEAQLHAAYAVEDSRYAGGDVFDLQNEQTGL</sequence>
<dbReference type="EMBL" id="JACXAC010000001">
    <property type="protein sequence ID" value="MBD2721073.1"/>
    <property type="molecule type" value="Genomic_DNA"/>
</dbReference>
<name>A0ABR8JM61_9BACT</name>
<feature type="region of interest" description="Disordered" evidence="1">
    <location>
        <begin position="1"/>
        <end position="48"/>
    </location>
</feature>
<organism evidence="2 3">
    <name type="scientific">Hymenobacter armeniacus</name>
    <dbReference type="NCBI Taxonomy" id="2771358"/>
    <lineage>
        <taxon>Bacteria</taxon>
        <taxon>Pseudomonadati</taxon>
        <taxon>Bacteroidota</taxon>
        <taxon>Cytophagia</taxon>
        <taxon>Cytophagales</taxon>
        <taxon>Hymenobacteraceae</taxon>
        <taxon>Hymenobacter</taxon>
    </lineage>
</organism>
<evidence type="ECO:0000256" key="1">
    <source>
        <dbReference type="SAM" id="MobiDB-lite"/>
    </source>
</evidence>
<evidence type="ECO:0000313" key="3">
    <source>
        <dbReference type="Proteomes" id="UP000606003"/>
    </source>
</evidence>
<proteinExistence type="predicted"/>
<dbReference type="RefSeq" id="WP_190922334.1">
    <property type="nucleotide sequence ID" value="NZ_JACXAC010000001.1"/>
</dbReference>
<gene>
    <name evidence="2" type="ORF">IC234_02965</name>
</gene>
<feature type="compositionally biased region" description="Polar residues" evidence="1">
    <location>
        <begin position="1"/>
        <end position="10"/>
    </location>
</feature>
<comment type="caution">
    <text evidence="2">The sequence shown here is derived from an EMBL/GenBank/DDBJ whole genome shotgun (WGS) entry which is preliminary data.</text>
</comment>
<keyword evidence="3" id="KW-1185">Reference proteome</keyword>
<accession>A0ABR8JM61</accession>